<proteinExistence type="predicted"/>
<dbReference type="OrthoDB" id="3034420at2"/>
<dbReference type="CDD" id="cd00093">
    <property type="entry name" value="HTH_XRE"/>
    <property type="match status" value="1"/>
</dbReference>
<accession>A0A1D8A2M3</accession>
<dbReference type="Pfam" id="PF01381">
    <property type="entry name" value="HTH_3"/>
    <property type="match status" value="1"/>
</dbReference>
<keyword evidence="4" id="KW-1185">Reference proteome</keyword>
<dbReference type="GO" id="GO:0003677">
    <property type="term" value="F:DNA binding"/>
    <property type="evidence" value="ECO:0007669"/>
    <property type="project" value="InterPro"/>
</dbReference>
<dbReference type="PROSITE" id="PS50943">
    <property type="entry name" value="HTH_CROC1"/>
    <property type="match status" value="1"/>
</dbReference>
<organism evidence="3 4">
    <name type="scientific">Novosphingobium resinovorum</name>
    <dbReference type="NCBI Taxonomy" id="158500"/>
    <lineage>
        <taxon>Bacteria</taxon>
        <taxon>Pseudomonadati</taxon>
        <taxon>Pseudomonadota</taxon>
        <taxon>Alphaproteobacteria</taxon>
        <taxon>Sphingomonadales</taxon>
        <taxon>Sphingomonadaceae</taxon>
        <taxon>Novosphingobium</taxon>
    </lineage>
</organism>
<evidence type="ECO:0000313" key="3">
    <source>
        <dbReference type="EMBL" id="AOR76316.1"/>
    </source>
</evidence>
<feature type="domain" description="HTH cro/C1-type" evidence="2">
    <location>
        <begin position="9"/>
        <end position="62"/>
    </location>
</feature>
<evidence type="ECO:0000313" key="4">
    <source>
        <dbReference type="Proteomes" id="UP000094626"/>
    </source>
</evidence>
<protein>
    <recommendedName>
        <fullName evidence="2">HTH cro/C1-type domain-containing protein</fullName>
    </recommendedName>
</protein>
<dbReference type="SMART" id="SM00530">
    <property type="entry name" value="HTH_XRE"/>
    <property type="match status" value="1"/>
</dbReference>
<dbReference type="SUPFAM" id="SSF47413">
    <property type="entry name" value="lambda repressor-like DNA-binding domains"/>
    <property type="match status" value="1"/>
</dbReference>
<dbReference type="KEGG" id="nre:BES08_05740"/>
<dbReference type="AlphaFoldDB" id="A0A1D8A2M3"/>
<sequence>MTKQLARKISAIRTTLGLSQAEFAERLGVSQSTAGRWEKGSIPAGDLLHAIAAMANTTVQRLLGTEDLGISLSGPSSPQAAINVPVLLPNASALAEMFAGLLAAIDVDPDEDERAQRLAMSFPSAFQATLFLQELPGSDKPIDPEGPPRVGGLDQQLKP</sequence>
<evidence type="ECO:0000256" key="1">
    <source>
        <dbReference type="SAM" id="MobiDB-lite"/>
    </source>
</evidence>
<name>A0A1D8A2M3_9SPHN</name>
<dbReference type="InterPro" id="IPR010982">
    <property type="entry name" value="Lambda_DNA-bd_dom_sf"/>
</dbReference>
<reference evidence="4" key="1">
    <citation type="journal article" date="2017" name="J. Biotechnol.">
        <title>Complete genome sequence of Novosphingobium resinovorum SA1, a versatile xenobiotic-degrading bacterium capable of utilizing sulfanilic acid.</title>
        <authorList>
            <person name="Hegedus B."/>
            <person name="Kos P.B."/>
            <person name="Balint B."/>
            <person name="Maroti G."/>
            <person name="Gan H.M."/>
            <person name="Perei K."/>
            <person name="Rakhely G."/>
        </authorList>
    </citation>
    <scope>NUCLEOTIDE SEQUENCE [LARGE SCALE GENOMIC DNA]</scope>
    <source>
        <strain evidence="4">SA1</strain>
    </source>
</reference>
<dbReference type="RefSeq" id="WP_069707772.1">
    <property type="nucleotide sequence ID" value="NZ_CP017075.1"/>
</dbReference>
<dbReference type="Proteomes" id="UP000094626">
    <property type="component" value="Chromosome"/>
</dbReference>
<dbReference type="InterPro" id="IPR001387">
    <property type="entry name" value="Cro/C1-type_HTH"/>
</dbReference>
<feature type="region of interest" description="Disordered" evidence="1">
    <location>
        <begin position="136"/>
        <end position="159"/>
    </location>
</feature>
<gene>
    <name evidence="3" type="ORF">BES08_05740</name>
</gene>
<evidence type="ECO:0000259" key="2">
    <source>
        <dbReference type="PROSITE" id="PS50943"/>
    </source>
</evidence>
<dbReference type="Gene3D" id="1.10.260.40">
    <property type="entry name" value="lambda repressor-like DNA-binding domains"/>
    <property type="match status" value="1"/>
</dbReference>
<dbReference type="EMBL" id="CP017075">
    <property type="protein sequence ID" value="AOR76316.1"/>
    <property type="molecule type" value="Genomic_DNA"/>
</dbReference>